<evidence type="ECO:0000313" key="1">
    <source>
        <dbReference type="EMBL" id="KAJ2763671.1"/>
    </source>
</evidence>
<name>A0ACC1JMJ5_9FUNG</name>
<organism evidence="1 2">
    <name type="scientific">Coemansia nantahalensis</name>
    <dbReference type="NCBI Taxonomy" id="2789366"/>
    <lineage>
        <taxon>Eukaryota</taxon>
        <taxon>Fungi</taxon>
        <taxon>Fungi incertae sedis</taxon>
        <taxon>Zoopagomycota</taxon>
        <taxon>Kickxellomycotina</taxon>
        <taxon>Kickxellomycetes</taxon>
        <taxon>Kickxellales</taxon>
        <taxon>Kickxellaceae</taxon>
        <taxon>Coemansia</taxon>
    </lineage>
</organism>
<reference evidence="1" key="1">
    <citation type="submission" date="2022-07" db="EMBL/GenBank/DDBJ databases">
        <title>Phylogenomic reconstructions and comparative analyses of Kickxellomycotina fungi.</title>
        <authorList>
            <person name="Reynolds N.K."/>
            <person name="Stajich J.E."/>
            <person name="Barry K."/>
            <person name="Grigoriev I.V."/>
            <person name="Crous P."/>
            <person name="Smith M.E."/>
        </authorList>
    </citation>
    <scope>NUCLEOTIDE SEQUENCE</scope>
    <source>
        <strain evidence="1">CBS 109366</strain>
    </source>
</reference>
<dbReference type="EMBL" id="JANBUJ010002666">
    <property type="protein sequence ID" value="KAJ2763671.1"/>
    <property type="molecule type" value="Genomic_DNA"/>
</dbReference>
<comment type="caution">
    <text evidence="1">The sequence shown here is derived from an EMBL/GenBank/DDBJ whole genome shotgun (WGS) entry which is preliminary data.</text>
</comment>
<evidence type="ECO:0000313" key="2">
    <source>
        <dbReference type="Proteomes" id="UP001140234"/>
    </source>
</evidence>
<dbReference type="Proteomes" id="UP001140234">
    <property type="component" value="Unassembled WGS sequence"/>
</dbReference>
<accession>A0ACC1JMJ5</accession>
<keyword evidence="2" id="KW-1185">Reference proteome</keyword>
<proteinExistence type="predicted"/>
<protein>
    <submittedName>
        <fullName evidence="1">Uncharacterized protein</fullName>
    </submittedName>
</protein>
<sequence>ASETKPTPSRTTPSATKARPTGTATTKEQGELPSDEPTPTDDSDNVQPDASFDSSYEETGMPGSVELTTPDYMAVPTPMFEIGDKITLGWKYTNDTMRPPSKLSICGRFPLNSGPGRNPRKLCDWDIAVNISGGSTKYVWDTVTQGAKGAAFVAQAGYLMYFYDADYGVDNPRPGAGRIVPSQFWFAMYNSRYDQTNQGVPVGYNPSAAHAVTVRIGSAAVLALLAIAGAAL</sequence>
<feature type="non-terminal residue" evidence="1">
    <location>
        <position position="1"/>
    </location>
</feature>
<gene>
    <name evidence="1" type="ORF">IWQ57_005489</name>
</gene>